<organism evidence="1 2">
    <name type="scientific">Trifolium medium</name>
    <dbReference type="NCBI Taxonomy" id="97028"/>
    <lineage>
        <taxon>Eukaryota</taxon>
        <taxon>Viridiplantae</taxon>
        <taxon>Streptophyta</taxon>
        <taxon>Embryophyta</taxon>
        <taxon>Tracheophyta</taxon>
        <taxon>Spermatophyta</taxon>
        <taxon>Magnoliopsida</taxon>
        <taxon>eudicotyledons</taxon>
        <taxon>Gunneridae</taxon>
        <taxon>Pentapetalae</taxon>
        <taxon>rosids</taxon>
        <taxon>fabids</taxon>
        <taxon>Fabales</taxon>
        <taxon>Fabaceae</taxon>
        <taxon>Papilionoideae</taxon>
        <taxon>50 kb inversion clade</taxon>
        <taxon>NPAAA clade</taxon>
        <taxon>Hologalegina</taxon>
        <taxon>IRL clade</taxon>
        <taxon>Trifolieae</taxon>
        <taxon>Trifolium</taxon>
    </lineage>
</organism>
<dbReference type="Proteomes" id="UP000265520">
    <property type="component" value="Unassembled WGS sequence"/>
</dbReference>
<evidence type="ECO:0000313" key="1">
    <source>
        <dbReference type="EMBL" id="MCI09053.1"/>
    </source>
</evidence>
<proteinExistence type="predicted"/>
<protein>
    <submittedName>
        <fullName evidence="1">Uncharacterized protein</fullName>
    </submittedName>
</protein>
<dbReference type="EMBL" id="LXQA010071226">
    <property type="protein sequence ID" value="MCI09053.1"/>
    <property type="molecule type" value="Genomic_DNA"/>
</dbReference>
<comment type="caution">
    <text evidence="1">The sequence shown here is derived from an EMBL/GenBank/DDBJ whole genome shotgun (WGS) entry which is preliminary data.</text>
</comment>
<reference evidence="1 2" key="1">
    <citation type="journal article" date="2018" name="Front. Plant Sci.">
        <title>Red Clover (Trifolium pratense) and Zigzag Clover (T. medium) - A Picture of Genomic Similarities and Differences.</title>
        <authorList>
            <person name="Dluhosova J."/>
            <person name="Istvanek J."/>
            <person name="Nedelnik J."/>
            <person name="Repkova J."/>
        </authorList>
    </citation>
    <scope>NUCLEOTIDE SEQUENCE [LARGE SCALE GENOMIC DNA]</scope>
    <source>
        <strain evidence="2">cv. 10/8</strain>
        <tissue evidence="1">Leaf</tissue>
    </source>
</reference>
<evidence type="ECO:0000313" key="2">
    <source>
        <dbReference type="Proteomes" id="UP000265520"/>
    </source>
</evidence>
<sequence>KSEIDEHKIELGKRKAHDEVVLLSAAVAYWMPASKTTLLCTDWIEVYFSIELNENCF</sequence>
<name>A0A392PAE5_9FABA</name>
<accession>A0A392PAE5</accession>
<feature type="non-terminal residue" evidence="1">
    <location>
        <position position="1"/>
    </location>
</feature>
<dbReference type="AlphaFoldDB" id="A0A392PAE5"/>
<keyword evidence="2" id="KW-1185">Reference proteome</keyword>